<dbReference type="NCBIfam" id="TIGR02098">
    <property type="entry name" value="MJ0042_CXXC"/>
    <property type="match status" value="1"/>
</dbReference>
<protein>
    <recommendedName>
        <fullName evidence="3">Zinc finger/thioredoxin putative domain-containing protein</fullName>
    </recommendedName>
</protein>
<dbReference type="EMBL" id="CP024443">
    <property type="protein sequence ID" value="ATR78541.1"/>
    <property type="molecule type" value="Genomic_DNA"/>
</dbReference>
<feature type="compositionally biased region" description="Low complexity" evidence="1">
    <location>
        <begin position="102"/>
        <end position="114"/>
    </location>
</feature>
<dbReference type="Proteomes" id="UP000229340">
    <property type="component" value="Chromosome"/>
</dbReference>
<gene>
    <name evidence="4" type="ORF">NP7_04305</name>
</gene>
<evidence type="ECO:0000256" key="1">
    <source>
        <dbReference type="SAM" id="MobiDB-lite"/>
    </source>
</evidence>
<keyword evidence="2" id="KW-0472">Membrane</keyword>
<dbReference type="RefSeq" id="WP_100269831.1">
    <property type="nucleotide sequence ID" value="NZ_CP024443.1"/>
</dbReference>
<evidence type="ECO:0000259" key="3">
    <source>
        <dbReference type="Pfam" id="PF13717"/>
    </source>
</evidence>
<proteinExistence type="predicted"/>
<dbReference type="InterPro" id="IPR021834">
    <property type="entry name" value="DUF3426"/>
</dbReference>
<keyword evidence="2" id="KW-1133">Transmembrane helix</keyword>
<accession>A0A2D2LU37</accession>
<evidence type="ECO:0000313" key="4">
    <source>
        <dbReference type="EMBL" id="ATR78541.1"/>
    </source>
</evidence>
<dbReference type="Pfam" id="PF13717">
    <property type="entry name" value="Zn_ribbon_4"/>
    <property type="match status" value="1"/>
</dbReference>
<keyword evidence="2" id="KW-0812">Transmembrane</keyword>
<dbReference type="Pfam" id="PF11906">
    <property type="entry name" value="DUF3426"/>
    <property type="match status" value="1"/>
</dbReference>
<feature type="domain" description="Zinc finger/thioredoxin putative" evidence="3">
    <location>
        <begin position="7"/>
        <end position="38"/>
    </location>
</feature>
<dbReference type="AlphaFoldDB" id="A0A2D2LU37"/>
<name>A0A2D2LU37_FAUOS</name>
<feature type="region of interest" description="Disordered" evidence="1">
    <location>
        <begin position="80"/>
        <end position="114"/>
    </location>
</feature>
<reference evidence="5" key="1">
    <citation type="submission" date="2017-11" db="EMBL/GenBank/DDBJ databases">
        <title>Complete genome sequence of Moraxella osloensis NP7 isolated from human skin.</title>
        <authorList>
            <person name="Lee K."/>
            <person name="Lim J.Y."/>
            <person name="Hwang I."/>
        </authorList>
    </citation>
    <scope>NUCLEOTIDE SEQUENCE [LARGE SCALE GENOMIC DNA]</scope>
    <source>
        <strain evidence="5">NP7</strain>
    </source>
</reference>
<sequence>MNLYNAKCPNCQHAFKINDEQLAVRHGYVRCSHCKTIFSAAEQLEQKITNNNPLSSPNHQTPSAFIDDKSERILFDDESGLDEAGNPIVNKPVKPTSPYALSKSSTTSAKAKSTSQLDDFEIIDNFEQLPKARDSKPKKPILDDNDAAEAIELAQDKDASGDENAWLQSLMAQADDNEAMDDASASTTHTKPKRGMDGVFNTDIFDQIAVDTGSEQQADLLAYQKKIDERLSQQVSSQQSLNAKFFNMGIVWGLGSLLLIFLLAAQYIIFNINTLITSTTNAALLSTICHKIPACQLPLADTGLIDVQMLKLAHSSKQAGQTDVVFTLTNTTDNNIIYPSVKVSLRSGNTILAQTLLTPSHYLEAGNNYLMPHQIKPIKLRIDFPKTKVQAANIELVY</sequence>
<evidence type="ECO:0000256" key="2">
    <source>
        <dbReference type="SAM" id="Phobius"/>
    </source>
</evidence>
<dbReference type="InterPro" id="IPR011723">
    <property type="entry name" value="Znf/thioredoxin_put"/>
</dbReference>
<evidence type="ECO:0000313" key="5">
    <source>
        <dbReference type="Proteomes" id="UP000229340"/>
    </source>
</evidence>
<feature type="transmembrane region" description="Helical" evidence="2">
    <location>
        <begin position="245"/>
        <end position="269"/>
    </location>
</feature>
<organism evidence="4 5">
    <name type="scientific">Faucicola osloensis</name>
    <name type="common">Moraxella osloensis</name>
    <dbReference type="NCBI Taxonomy" id="34062"/>
    <lineage>
        <taxon>Bacteria</taxon>
        <taxon>Pseudomonadati</taxon>
        <taxon>Pseudomonadota</taxon>
        <taxon>Gammaproteobacteria</taxon>
        <taxon>Moraxellales</taxon>
        <taxon>Moraxellaceae</taxon>
        <taxon>Faucicola</taxon>
    </lineage>
</organism>
<dbReference type="STRING" id="34062.AXE82_00395"/>